<keyword evidence="6" id="KW-0479">Metal-binding</keyword>
<evidence type="ECO:0000256" key="4">
    <source>
        <dbReference type="ARBA" id="ARBA00022490"/>
    </source>
</evidence>
<keyword evidence="4" id="KW-0963">Cytoplasm</keyword>
<evidence type="ECO:0000256" key="11">
    <source>
        <dbReference type="ARBA" id="ARBA00022840"/>
    </source>
</evidence>
<dbReference type="OMA" id="ENNCIHR"/>
<dbReference type="InterPro" id="IPR017907">
    <property type="entry name" value="Znf_RING_CS"/>
</dbReference>
<dbReference type="SMART" id="SM00252">
    <property type="entry name" value="SH2"/>
    <property type="match status" value="1"/>
</dbReference>
<dbReference type="GO" id="GO:0004715">
    <property type="term" value="F:non-membrane spanning protein tyrosine kinase activity"/>
    <property type="evidence" value="ECO:0007669"/>
    <property type="project" value="UniProtKB-EC"/>
</dbReference>
<comment type="caution">
    <text evidence="24">The sequence shown here is derived from an EMBL/GenBank/DDBJ whole genome shotgun (WGS) entry which is preliminary data.</text>
</comment>
<protein>
    <recommendedName>
        <fullName evidence="20">Tyrosine-protein kinase</fullName>
        <ecNumber evidence="20">2.7.10.2</ecNumber>
    </recommendedName>
</protein>
<feature type="domain" description="SH2" evidence="21">
    <location>
        <begin position="57"/>
        <end position="149"/>
    </location>
</feature>
<evidence type="ECO:0000256" key="8">
    <source>
        <dbReference type="ARBA" id="ARBA00022771"/>
    </source>
</evidence>
<accession>A0A0B2VUB7</accession>
<organism evidence="24 25">
    <name type="scientific">Toxocara canis</name>
    <name type="common">Canine roundworm</name>
    <dbReference type="NCBI Taxonomy" id="6265"/>
    <lineage>
        <taxon>Eukaryota</taxon>
        <taxon>Metazoa</taxon>
        <taxon>Ecdysozoa</taxon>
        <taxon>Nematoda</taxon>
        <taxon>Chromadorea</taxon>
        <taxon>Rhabditida</taxon>
        <taxon>Spirurina</taxon>
        <taxon>Ascaridomorpha</taxon>
        <taxon>Ascaridoidea</taxon>
        <taxon>Toxocaridae</taxon>
        <taxon>Toxocara</taxon>
    </lineage>
</organism>
<dbReference type="GO" id="GO:0005737">
    <property type="term" value="C:cytoplasm"/>
    <property type="evidence" value="ECO:0007669"/>
    <property type="project" value="UniProtKB-SubCell"/>
</dbReference>
<dbReference type="InterPro" id="IPR017441">
    <property type="entry name" value="Protein_kinase_ATP_BS"/>
</dbReference>
<dbReference type="PROSITE" id="PS00107">
    <property type="entry name" value="PROTEIN_KINASE_ATP"/>
    <property type="match status" value="1"/>
</dbReference>
<dbReference type="Gene3D" id="1.10.510.10">
    <property type="entry name" value="Transferase(Phosphotransferase) domain 1"/>
    <property type="match status" value="1"/>
</dbReference>
<evidence type="ECO:0000259" key="21">
    <source>
        <dbReference type="PROSITE" id="PS50001"/>
    </source>
</evidence>
<dbReference type="AlphaFoldDB" id="A0A0B2VUB7"/>
<keyword evidence="12 18" id="KW-0727">SH2 domain</keyword>
<reference evidence="24 25" key="1">
    <citation type="submission" date="2014-11" db="EMBL/GenBank/DDBJ databases">
        <title>Genetic blueprint of the zoonotic pathogen Toxocara canis.</title>
        <authorList>
            <person name="Zhu X.-Q."/>
            <person name="Korhonen P.K."/>
            <person name="Cai H."/>
            <person name="Young N.D."/>
            <person name="Nejsum P."/>
            <person name="von Samson-Himmelstjerna G."/>
            <person name="Boag P.R."/>
            <person name="Tan P."/>
            <person name="Li Q."/>
            <person name="Min J."/>
            <person name="Yang Y."/>
            <person name="Wang X."/>
            <person name="Fang X."/>
            <person name="Hall R.S."/>
            <person name="Hofmann A."/>
            <person name="Sternberg P.W."/>
            <person name="Jex A.R."/>
            <person name="Gasser R.B."/>
        </authorList>
    </citation>
    <scope>NUCLEOTIDE SEQUENCE [LARGE SCALE GENOMIC DNA]</scope>
    <source>
        <strain evidence="24">PN_DK_2014</strain>
    </source>
</reference>
<dbReference type="SUPFAM" id="SSF57850">
    <property type="entry name" value="RING/U-box"/>
    <property type="match status" value="1"/>
</dbReference>
<evidence type="ECO:0000256" key="1">
    <source>
        <dbReference type="ARBA" id="ARBA00004202"/>
    </source>
</evidence>
<evidence type="ECO:0000256" key="18">
    <source>
        <dbReference type="PROSITE-ProRule" id="PRU00191"/>
    </source>
</evidence>
<keyword evidence="7 19" id="KW-0547">Nucleotide-binding</keyword>
<evidence type="ECO:0000256" key="7">
    <source>
        <dbReference type="ARBA" id="ARBA00022741"/>
    </source>
</evidence>
<dbReference type="InterPro" id="IPR001841">
    <property type="entry name" value="Znf_RING"/>
</dbReference>
<keyword evidence="3" id="KW-1003">Cell membrane</keyword>
<name>A0A0B2VUB7_TOXCA</name>
<dbReference type="FunFam" id="3.30.200.20:FF:000194">
    <property type="entry name" value="protein-tyrosine kinase 2-beta isoform X1"/>
    <property type="match status" value="1"/>
</dbReference>
<gene>
    <name evidence="24" type="primary">Fps85D</name>
    <name evidence="24" type="ORF">Tcan_07093</name>
</gene>
<evidence type="ECO:0000256" key="6">
    <source>
        <dbReference type="ARBA" id="ARBA00022723"/>
    </source>
</evidence>
<feature type="domain" description="Protein kinase" evidence="22">
    <location>
        <begin position="161"/>
        <end position="412"/>
    </location>
</feature>
<dbReference type="PROSITE" id="PS00109">
    <property type="entry name" value="PROTEIN_KINASE_TYR"/>
    <property type="match status" value="1"/>
</dbReference>
<dbReference type="GO" id="GO:0008270">
    <property type="term" value="F:zinc ion binding"/>
    <property type="evidence" value="ECO:0007669"/>
    <property type="project" value="UniProtKB-KW"/>
</dbReference>
<keyword evidence="25" id="KW-1185">Reference proteome</keyword>
<evidence type="ECO:0000256" key="2">
    <source>
        <dbReference type="ARBA" id="ARBA00004496"/>
    </source>
</evidence>
<dbReference type="PROSITE" id="PS50001">
    <property type="entry name" value="SH2"/>
    <property type="match status" value="1"/>
</dbReference>
<evidence type="ECO:0000256" key="19">
    <source>
        <dbReference type="PROSITE-ProRule" id="PRU10141"/>
    </source>
</evidence>
<dbReference type="PROSITE" id="PS00518">
    <property type="entry name" value="ZF_RING_1"/>
    <property type="match status" value="1"/>
</dbReference>
<evidence type="ECO:0000256" key="5">
    <source>
        <dbReference type="ARBA" id="ARBA00022679"/>
    </source>
</evidence>
<evidence type="ECO:0000256" key="3">
    <source>
        <dbReference type="ARBA" id="ARBA00022475"/>
    </source>
</evidence>
<dbReference type="STRING" id="6265.A0A0B2VUB7"/>
<evidence type="ECO:0000313" key="24">
    <source>
        <dbReference type="EMBL" id="KHN84999.1"/>
    </source>
</evidence>
<dbReference type="InterPro" id="IPR000719">
    <property type="entry name" value="Prot_kinase_dom"/>
</dbReference>
<evidence type="ECO:0000313" key="25">
    <source>
        <dbReference type="Proteomes" id="UP000031036"/>
    </source>
</evidence>
<evidence type="ECO:0000256" key="20">
    <source>
        <dbReference type="RuleBase" id="RU362096"/>
    </source>
</evidence>
<dbReference type="InterPro" id="IPR035849">
    <property type="entry name" value="Fes/Fps/Fer_SH2"/>
</dbReference>
<evidence type="ECO:0000256" key="14">
    <source>
        <dbReference type="ARBA" id="ARBA00023137"/>
    </source>
</evidence>
<dbReference type="PANTHER" id="PTHR24418">
    <property type="entry name" value="TYROSINE-PROTEIN KINASE"/>
    <property type="match status" value="1"/>
</dbReference>
<dbReference type="Proteomes" id="UP000031036">
    <property type="component" value="Unassembled WGS sequence"/>
</dbReference>
<dbReference type="SUPFAM" id="SSF55550">
    <property type="entry name" value="SH2 domain"/>
    <property type="match status" value="1"/>
</dbReference>
<evidence type="ECO:0000256" key="12">
    <source>
        <dbReference type="ARBA" id="ARBA00022999"/>
    </source>
</evidence>
<dbReference type="SMART" id="SM00219">
    <property type="entry name" value="TyrKc"/>
    <property type="match status" value="1"/>
</dbReference>
<dbReference type="EC" id="2.7.10.2" evidence="20"/>
<evidence type="ECO:0000256" key="9">
    <source>
        <dbReference type="ARBA" id="ARBA00022777"/>
    </source>
</evidence>
<keyword evidence="8 17" id="KW-0863">Zinc-finger</keyword>
<dbReference type="OrthoDB" id="535945at2759"/>
<feature type="domain" description="RING-type" evidence="23">
    <location>
        <begin position="390"/>
        <end position="426"/>
    </location>
</feature>
<dbReference type="InterPro" id="IPR050198">
    <property type="entry name" value="Non-receptor_tyrosine_kinases"/>
</dbReference>
<dbReference type="InterPro" id="IPR001245">
    <property type="entry name" value="Ser-Thr/Tyr_kinase_cat_dom"/>
</dbReference>
<dbReference type="CDD" id="cd00192">
    <property type="entry name" value="PTKc"/>
    <property type="match status" value="1"/>
</dbReference>
<dbReference type="InterPro" id="IPR036860">
    <property type="entry name" value="SH2_dom_sf"/>
</dbReference>
<dbReference type="InterPro" id="IPR000980">
    <property type="entry name" value="SH2"/>
</dbReference>
<dbReference type="PROSITE" id="PS50089">
    <property type="entry name" value="ZF_RING_2"/>
    <property type="match status" value="1"/>
</dbReference>
<comment type="catalytic activity">
    <reaction evidence="15 20">
        <text>L-tyrosyl-[protein] + ATP = O-phospho-L-tyrosyl-[protein] + ADP + H(+)</text>
        <dbReference type="Rhea" id="RHEA:10596"/>
        <dbReference type="Rhea" id="RHEA-COMP:10136"/>
        <dbReference type="Rhea" id="RHEA-COMP:20101"/>
        <dbReference type="ChEBI" id="CHEBI:15378"/>
        <dbReference type="ChEBI" id="CHEBI:30616"/>
        <dbReference type="ChEBI" id="CHEBI:46858"/>
        <dbReference type="ChEBI" id="CHEBI:61978"/>
        <dbReference type="ChEBI" id="CHEBI:456216"/>
        <dbReference type="EC" id="2.7.10.2"/>
    </reaction>
</comment>
<dbReference type="InterPro" id="IPR008266">
    <property type="entry name" value="Tyr_kinase_AS"/>
</dbReference>
<dbReference type="Gene3D" id="3.30.505.10">
    <property type="entry name" value="SH2 domain"/>
    <property type="match status" value="1"/>
</dbReference>
<dbReference type="SUPFAM" id="SSF56112">
    <property type="entry name" value="Protein kinase-like (PK-like)"/>
    <property type="match status" value="1"/>
</dbReference>
<dbReference type="PRINTS" id="PR00109">
    <property type="entry name" value="TYRKINASE"/>
</dbReference>
<dbReference type="GO" id="GO:0005524">
    <property type="term" value="F:ATP binding"/>
    <property type="evidence" value="ECO:0007669"/>
    <property type="project" value="UniProtKB-UniRule"/>
</dbReference>
<dbReference type="CDD" id="cd10361">
    <property type="entry name" value="SH2_Fps_family"/>
    <property type="match status" value="1"/>
</dbReference>
<proteinExistence type="inferred from homology"/>
<keyword evidence="5 20" id="KW-0808">Transferase</keyword>
<dbReference type="PROSITE" id="PS50011">
    <property type="entry name" value="PROTEIN_KINASE_DOM"/>
    <property type="match status" value="1"/>
</dbReference>
<dbReference type="Pfam" id="PF07714">
    <property type="entry name" value="PK_Tyr_Ser-Thr"/>
    <property type="match status" value="1"/>
</dbReference>
<keyword evidence="14 20" id="KW-0829">Tyrosine-protein kinase</keyword>
<evidence type="ECO:0000256" key="16">
    <source>
        <dbReference type="ARBA" id="ARBA00061333"/>
    </source>
</evidence>
<keyword evidence="13" id="KW-0472">Membrane</keyword>
<keyword evidence="11 19" id="KW-0067">ATP-binding</keyword>
<sequence>MPSVHADGIFKIHNRDIKTIMHWGMNHMSTGWQPKLRVIEAVITDTDESELEFNTAYFHGLLPRADIEPLLKEDGNFIVRKTERNGQIILALSVKWDNRIKHFMLNQDETGLYYFESHKDKTILGLIDWHMKSGEPISISSGAKLIKGIGRQPWLLSHDEIVLQKKLGEGAFGEVHLALYLTPTGKTSVAVKTMRKEASRHARLRFMKEARIMRKFKHPNVIRILGVAVYENPLMIVMELCPGGSVLAFVRKSAPVPNETKLRFSIEAAAGLAYLESKKCIHRDIAARNCLLSAKYDVKISDFGMSNERTFMHDDKLGKVPMKWLAPETMQQRVFSSKSDVWAYGVMVYEVYADGTEPYPGLSNVQARAKIVVQNYRMEMPKRWQRMVVCAICLGKKEAVDMQMLSCAHAFCRECMTHCTASQLCPAPFCTYVRRVNVVIDEADEGSDDSHQKVKLGPKLPSMLQLEERQRCDGRRGAFACVNAARMTLNDCCHRLCFDCLSSRINVAVMARSLFPLHCPANGVKKNG</sequence>
<evidence type="ECO:0000256" key="17">
    <source>
        <dbReference type="PROSITE-ProRule" id="PRU00175"/>
    </source>
</evidence>
<dbReference type="InterPro" id="IPR011009">
    <property type="entry name" value="Kinase-like_dom_sf"/>
</dbReference>
<dbReference type="EMBL" id="JPKZ01000884">
    <property type="protein sequence ID" value="KHN84999.1"/>
    <property type="molecule type" value="Genomic_DNA"/>
</dbReference>
<keyword evidence="10" id="KW-0862">Zinc</keyword>
<dbReference type="GO" id="GO:0005886">
    <property type="term" value="C:plasma membrane"/>
    <property type="evidence" value="ECO:0007669"/>
    <property type="project" value="UniProtKB-SubCell"/>
</dbReference>
<evidence type="ECO:0000259" key="23">
    <source>
        <dbReference type="PROSITE" id="PS50089"/>
    </source>
</evidence>
<evidence type="ECO:0000256" key="10">
    <source>
        <dbReference type="ARBA" id="ARBA00022833"/>
    </source>
</evidence>
<dbReference type="Pfam" id="PF00017">
    <property type="entry name" value="SH2"/>
    <property type="match status" value="1"/>
</dbReference>
<keyword evidence="9 20" id="KW-0418">Kinase</keyword>
<evidence type="ECO:0000256" key="13">
    <source>
        <dbReference type="ARBA" id="ARBA00023136"/>
    </source>
</evidence>
<evidence type="ECO:0000259" key="22">
    <source>
        <dbReference type="PROSITE" id="PS50011"/>
    </source>
</evidence>
<comment type="similarity">
    <text evidence="16">Belongs to the protein kinase superfamily. Tyr protein kinase family. Fes/fps subfamily.</text>
</comment>
<comment type="subcellular location">
    <subcellularLocation>
        <location evidence="1">Cell membrane</location>
        <topology evidence="1">Peripheral membrane protein</topology>
    </subcellularLocation>
    <subcellularLocation>
        <location evidence="2">Cytoplasm</location>
    </subcellularLocation>
</comment>
<dbReference type="InterPro" id="IPR020635">
    <property type="entry name" value="Tyr_kinase_cat_dom"/>
</dbReference>
<feature type="binding site" evidence="19">
    <location>
        <position position="192"/>
    </location>
    <ligand>
        <name>ATP</name>
        <dbReference type="ChEBI" id="CHEBI:30616"/>
    </ligand>
</feature>
<evidence type="ECO:0000256" key="15">
    <source>
        <dbReference type="ARBA" id="ARBA00051245"/>
    </source>
</evidence>